<accession>A0A016TTF1</accession>
<organism evidence="1 2">
    <name type="scientific">Ancylostoma ceylanicum</name>
    <dbReference type="NCBI Taxonomy" id="53326"/>
    <lineage>
        <taxon>Eukaryota</taxon>
        <taxon>Metazoa</taxon>
        <taxon>Ecdysozoa</taxon>
        <taxon>Nematoda</taxon>
        <taxon>Chromadorea</taxon>
        <taxon>Rhabditida</taxon>
        <taxon>Rhabditina</taxon>
        <taxon>Rhabditomorpha</taxon>
        <taxon>Strongyloidea</taxon>
        <taxon>Ancylostomatidae</taxon>
        <taxon>Ancylostomatinae</taxon>
        <taxon>Ancylostoma</taxon>
    </lineage>
</organism>
<evidence type="ECO:0000313" key="1">
    <source>
        <dbReference type="EMBL" id="EYC05932.1"/>
    </source>
</evidence>
<keyword evidence="2" id="KW-1185">Reference proteome</keyword>
<dbReference type="EMBL" id="JARK01001415">
    <property type="protein sequence ID" value="EYC05932.1"/>
    <property type="molecule type" value="Genomic_DNA"/>
</dbReference>
<protein>
    <submittedName>
        <fullName evidence="1">Uncharacterized protein</fullName>
    </submittedName>
</protein>
<sequence length="106" mass="12601">MEGASRKNERKDNSHEKFCFLYGEEKLLPRGNMCSTGRARVTFTQKHAYVPLLIRERLRTSWTREYAKMRVDKDCLKKEAFYDVYLLKFGNKGKHMCSEEVSDQIR</sequence>
<name>A0A016TTF1_9BILA</name>
<evidence type="ECO:0000313" key="2">
    <source>
        <dbReference type="Proteomes" id="UP000024635"/>
    </source>
</evidence>
<proteinExistence type="predicted"/>
<dbReference type="Proteomes" id="UP000024635">
    <property type="component" value="Unassembled WGS sequence"/>
</dbReference>
<dbReference type="AlphaFoldDB" id="A0A016TTF1"/>
<comment type="caution">
    <text evidence="1">The sequence shown here is derived from an EMBL/GenBank/DDBJ whole genome shotgun (WGS) entry which is preliminary data.</text>
</comment>
<reference evidence="2" key="1">
    <citation type="journal article" date="2015" name="Nat. Genet.">
        <title>The genome and transcriptome of the zoonotic hookworm Ancylostoma ceylanicum identify infection-specific gene families.</title>
        <authorList>
            <person name="Schwarz E.M."/>
            <person name="Hu Y."/>
            <person name="Antoshechkin I."/>
            <person name="Miller M.M."/>
            <person name="Sternberg P.W."/>
            <person name="Aroian R.V."/>
        </authorList>
    </citation>
    <scope>NUCLEOTIDE SEQUENCE</scope>
    <source>
        <strain evidence="2">HY135</strain>
    </source>
</reference>
<gene>
    <name evidence="1" type="primary">Acey_s0079.g1263</name>
    <name evidence="1" type="ORF">Y032_0079g1263</name>
</gene>